<keyword evidence="7" id="KW-0378">Hydrolase</keyword>
<dbReference type="GO" id="GO:0005634">
    <property type="term" value="C:nucleus"/>
    <property type="evidence" value="ECO:0007669"/>
    <property type="project" value="UniProtKB-SubCell"/>
</dbReference>
<dbReference type="FunFam" id="3.40.50.10890:FF:000002">
    <property type="entry name" value="Integrator complex subunit 11"/>
    <property type="match status" value="1"/>
</dbReference>
<dbReference type="GO" id="GO:0016180">
    <property type="term" value="P:snRNA processing"/>
    <property type="evidence" value="ECO:0007669"/>
    <property type="project" value="TreeGrafter"/>
</dbReference>
<evidence type="ECO:0000256" key="4">
    <source>
        <dbReference type="ARBA" id="ARBA00007093"/>
    </source>
</evidence>
<dbReference type="SMART" id="SM00849">
    <property type="entry name" value="Lactamase_B"/>
    <property type="match status" value="1"/>
</dbReference>
<dbReference type="PANTHER" id="PTHR11203:SF37">
    <property type="entry name" value="INTEGRATOR COMPLEX SUBUNIT 11"/>
    <property type="match status" value="1"/>
</dbReference>
<dbReference type="GO" id="GO:0046872">
    <property type="term" value="F:metal ion binding"/>
    <property type="evidence" value="ECO:0007669"/>
    <property type="project" value="UniProtKB-KW"/>
</dbReference>
<keyword evidence="9" id="KW-0539">Nucleus</keyword>
<dbReference type="CDD" id="cd16291">
    <property type="entry name" value="INTS11-like_MBL-fold"/>
    <property type="match status" value="1"/>
</dbReference>
<dbReference type="Gene3D" id="3.40.50.10890">
    <property type="match status" value="1"/>
</dbReference>
<evidence type="ECO:0000256" key="3">
    <source>
        <dbReference type="ARBA" id="ARBA00004496"/>
    </source>
</evidence>
<dbReference type="Pfam" id="PF10996">
    <property type="entry name" value="Beta-Casp"/>
    <property type="match status" value="1"/>
</dbReference>
<comment type="cofactor">
    <cofactor evidence="1">
        <name>Zn(2+)</name>
        <dbReference type="ChEBI" id="CHEBI:29105"/>
    </cofactor>
</comment>
<evidence type="ECO:0000256" key="7">
    <source>
        <dbReference type="ARBA" id="ARBA00022801"/>
    </source>
</evidence>
<comment type="similarity">
    <text evidence="4">Belongs to the metallo-beta-lactamase superfamily. RNA-metabolizing metallo-beta-lactamase-like family. INTS11 subfamily.</text>
</comment>
<dbReference type="AlphaFoldDB" id="A0A1Y1SAP7"/>
<dbReference type="FunFam" id="3.60.15.10:FF:000028">
    <property type="entry name" value="Integrator complex subunit 11 isoform X3"/>
    <property type="match status" value="1"/>
</dbReference>
<dbReference type="InterPro" id="IPR001279">
    <property type="entry name" value="Metallo-B-lactamas"/>
</dbReference>
<evidence type="ECO:0000256" key="1">
    <source>
        <dbReference type="ARBA" id="ARBA00001947"/>
    </source>
</evidence>
<comment type="subcellular location">
    <subcellularLocation>
        <location evidence="3">Cytoplasm</location>
    </subcellularLocation>
    <subcellularLocation>
        <location evidence="2">Nucleus</location>
    </subcellularLocation>
</comment>
<reference evidence="12 13" key="1">
    <citation type="journal article" date="2017" name="Environ. Microbiol.">
        <title>Decay of the glycolytic pathway and adaptation to intranuclear parasitism within Enterocytozoonidae microsporidia.</title>
        <authorList>
            <person name="Wiredu Boakye D."/>
            <person name="Jaroenlak P."/>
            <person name="Prachumwat A."/>
            <person name="Williams T.A."/>
            <person name="Bateman K.S."/>
            <person name="Itsathitphaisarn O."/>
            <person name="Sritunyalucksana K."/>
            <person name="Paszkiewicz K.H."/>
            <person name="Moore K.A."/>
            <person name="Stentiford G.D."/>
            <person name="Williams B.A."/>
        </authorList>
    </citation>
    <scope>NUCLEOTIDE SEQUENCE [LARGE SCALE GENOMIC DNA]</scope>
    <source>
        <strain evidence="12 13">GB1</strain>
    </source>
</reference>
<dbReference type="EMBL" id="LWDP01000002">
    <property type="protein sequence ID" value="ORD95112.1"/>
    <property type="molecule type" value="Genomic_DNA"/>
</dbReference>
<sequence length="494" mass="56186">MHIIPLGAGQDVGKSCILVSIQDKTIMFDCGMHMGYHDRRKFPDFSYFEQFNNFNAVVDVVIISHFHIDHCGALPYFTEVLGFDGPIFMTHPTKAALPIILEDSRKLLEMKNSGDKLLFTTEQINTCLKKVITVNMNETYEIEDNFILRPYYAGHVIGAAMFYVEYKGESVVYTGDFSTLADRHLRSATIDRLSPDLLITESTYGGVLRECKKAKERRMLQIIQDTIDEGGKVLIPIFALGRAQEICLLIENYWERMGLKVPIYFSMGITSKVNDVYSRYSNYTNQTVQEKLEKRNVFDFNFIKPFYRAVLESDEPMVIFATPAMLHSGSSLAIFRSLCGDKRNSVILPGFCSRGTVGEKIMNGLRRIEVGRNVLDVNLNVHNVAFSAHADMAGILKIVEQCRPKNIVLVHGDKSRMQSLKNKIDEELGIPVYHPANGVMIEIPRQRNVAVRVKRELIEKHVILDQNEQEIDLCLEVEKEGEKVVVKSIQSNRM</sequence>
<keyword evidence="8" id="KW-0862">Zinc</keyword>
<feature type="domain" description="Beta-Casp" evidence="11">
    <location>
        <begin position="243"/>
        <end position="361"/>
    </location>
</feature>
<name>A0A1Y1SAP7_9MICR</name>
<dbReference type="InterPro" id="IPR036866">
    <property type="entry name" value="RibonucZ/Hydroxyglut_hydro"/>
</dbReference>
<dbReference type="GO" id="GO:0005737">
    <property type="term" value="C:cytoplasm"/>
    <property type="evidence" value="ECO:0007669"/>
    <property type="project" value="UniProtKB-SubCell"/>
</dbReference>
<evidence type="ECO:0000256" key="5">
    <source>
        <dbReference type="ARBA" id="ARBA00022490"/>
    </source>
</evidence>
<dbReference type="PANTHER" id="PTHR11203">
    <property type="entry name" value="CLEAVAGE AND POLYADENYLATION SPECIFICITY FACTOR FAMILY MEMBER"/>
    <property type="match status" value="1"/>
</dbReference>
<evidence type="ECO:0000256" key="9">
    <source>
        <dbReference type="ARBA" id="ARBA00023242"/>
    </source>
</evidence>
<dbReference type="InterPro" id="IPR041897">
    <property type="entry name" value="INTS11-like_MBL-fold"/>
</dbReference>
<dbReference type="GO" id="GO:0016787">
    <property type="term" value="F:hydrolase activity"/>
    <property type="evidence" value="ECO:0007669"/>
    <property type="project" value="UniProtKB-KW"/>
</dbReference>
<keyword evidence="13" id="KW-1185">Reference proteome</keyword>
<evidence type="ECO:0000256" key="2">
    <source>
        <dbReference type="ARBA" id="ARBA00004123"/>
    </source>
</evidence>
<feature type="domain" description="Metallo-beta-lactamase" evidence="10">
    <location>
        <begin position="13"/>
        <end position="238"/>
    </location>
</feature>
<evidence type="ECO:0000259" key="11">
    <source>
        <dbReference type="SMART" id="SM01027"/>
    </source>
</evidence>
<dbReference type="InterPro" id="IPR011108">
    <property type="entry name" value="RMMBL"/>
</dbReference>
<dbReference type="InterPro" id="IPR050698">
    <property type="entry name" value="MBL"/>
</dbReference>
<dbReference type="Gene3D" id="3.60.15.10">
    <property type="entry name" value="Ribonuclease Z/Hydroxyacylglutathione hydrolase-like"/>
    <property type="match status" value="1"/>
</dbReference>
<protein>
    <submittedName>
        <fullName evidence="12">Cleavage and polyadenylation specificity factor subunit</fullName>
    </submittedName>
</protein>
<dbReference type="Pfam" id="PF07521">
    <property type="entry name" value="RMMBL"/>
    <property type="match status" value="1"/>
</dbReference>
<proteinExistence type="inferred from homology"/>
<comment type="caution">
    <text evidence="12">The sequence shown here is derived from an EMBL/GenBank/DDBJ whole genome shotgun (WGS) entry which is preliminary data.</text>
</comment>
<dbReference type="OrthoDB" id="10249535at2759"/>
<evidence type="ECO:0000256" key="6">
    <source>
        <dbReference type="ARBA" id="ARBA00022723"/>
    </source>
</evidence>
<evidence type="ECO:0000313" key="13">
    <source>
        <dbReference type="Proteomes" id="UP000192639"/>
    </source>
</evidence>
<dbReference type="Proteomes" id="UP000192639">
    <property type="component" value="Unassembled WGS sequence"/>
</dbReference>
<dbReference type="SMART" id="SM01027">
    <property type="entry name" value="Beta-Casp"/>
    <property type="match status" value="1"/>
</dbReference>
<dbReference type="GO" id="GO:0004521">
    <property type="term" value="F:RNA endonuclease activity"/>
    <property type="evidence" value="ECO:0007669"/>
    <property type="project" value="TreeGrafter"/>
</dbReference>
<evidence type="ECO:0000259" key="10">
    <source>
        <dbReference type="SMART" id="SM00849"/>
    </source>
</evidence>
<dbReference type="Pfam" id="PF16661">
    <property type="entry name" value="Lactamase_B_6"/>
    <property type="match status" value="1"/>
</dbReference>
<dbReference type="VEuPathDB" id="MicrosporidiaDB:ECANGB1_2459"/>
<keyword evidence="6" id="KW-0479">Metal-binding</keyword>
<evidence type="ECO:0000313" key="12">
    <source>
        <dbReference type="EMBL" id="ORD95112.1"/>
    </source>
</evidence>
<keyword evidence="5" id="KW-0963">Cytoplasm</keyword>
<gene>
    <name evidence="12" type="ORF">ECANGB1_2459</name>
</gene>
<dbReference type="SUPFAM" id="SSF56281">
    <property type="entry name" value="Metallo-hydrolase/oxidoreductase"/>
    <property type="match status" value="1"/>
</dbReference>
<evidence type="ECO:0000256" key="8">
    <source>
        <dbReference type="ARBA" id="ARBA00022833"/>
    </source>
</evidence>
<dbReference type="InterPro" id="IPR022712">
    <property type="entry name" value="Beta_Casp"/>
</dbReference>
<accession>A0A1Y1SAP7</accession>
<organism evidence="12 13">
    <name type="scientific">Enterospora canceri</name>
    <dbReference type="NCBI Taxonomy" id="1081671"/>
    <lineage>
        <taxon>Eukaryota</taxon>
        <taxon>Fungi</taxon>
        <taxon>Fungi incertae sedis</taxon>
        <taxon>Microsporidia</taxon>
        <taxon>Enterocytozoonidae</taxon>
        <taxon>Enterospora</taxon>
    </lineage>
</organism>